<proteinExistence type="predicted"/>
<evidence type="ECO:0000313" key="3">
    <source>
        <dbReference type="Proteomes" id="UP000683139"/>
    </source>
</evidence>
<gene>
    <name evidence="2" type="ORF">J40TS1_34270</name>
</gene>
<evidence type="ECO:0000256" key="1">
    <source>
        <dbReference type="SAM" id="MobiDB-lite"/>
    </source>
</evidence>
<evidence type="ECO:0000313" key="2">
    <source>
        <dbReference type="EMBL" id="GIP17785.1"/>
    </source>
</evidence>
<protein>
    <submittedName>
        <fullName evidence="2">Uncharacterized protein</fullName>
    </submittedName>
</protein>
<feature type="compositionally biased region" description="Basic residues" evidence="1">
    <location>
        <begin position="97"/>
        <end position="111"/>
    </location>
</feature>
<name>A0A919YQX2_9BACL</name>
<sequence length="224" mass="27078">MTKQRVKKKHYRIVREALEAGKVVPRFQLMRVFKYWDDFSHMRYIKVFRPWWYEQLVTKDRKIDFKEAHTNHFNETIDLFKKETGVDMILFGEELKRQRKPSRNRKSKPRKEKAPAPIRKLRNPVQFRIKVSQTEYRTVTGEKVFEQYGIPFYIFHAGKYECWCVTCGETGYKIAGSERYKKAIERAKKSIQSFGEEEYKKIAQRLGNIMDENLVERRQEHVEV</sequence>
<dbReference type="EMBL" id="BOSE01000006">
    <property type="protein sequence ID" value="GIP17785.1"/>
    <property type="molecule type" value="Genomic_DNA"/>
</dbReference>
<comment type="caution">
    <text evidence="2">The sequence shown here is derived from an EMBL/GenBank/DDBJ whole genome shotgun (WGS) entry which is preliminary data.</text>
</comment>
<dbReference type="RefSeq" id="WP_213517450.1">
    <property type="nucleotide sequence ID" value="NZ_BOSE01000006.1"/>
</dbReference>
<feature type="region of interest" description="Disordered" evidence="1">
    <location>
        <begin position="97"/>
        <end position="117"/>
    </location>
</feature>
<dbReference type="AlphaFoldDB" id="A0A919YQX2"/>
<organism evidence="2 3">
    <name type="scientific">Paenibacillus montaniterrae</name>
    <dbReference type="NCBI Taxonomy" id="429341"/>
    <lineage>
        <taxon>Bacteria</taxon>
        <taxon>Bacillati</taxon>
        <taxon>Bacillota</taxon>
        <taxon>Bacilli</taxon>
        <taxon>Bacillales</taxon>
        <taxon>Paenibacillaceae</taxon>
        <taxon>Paenibacillus</taxon>
    </lineage>
</organism>
<reference evidence="2" key="1">
    <citation type="submission" date="2021-03" db="EMBL/GenBank/DDBJ databases">
        <title>Antimicrobial resistance genes in bacteria isolated from Japanese honey, and their potential for conferring macrolide and lincosamide resistance in the American foulbrood pathogen Paenibacillus larvae.</title>
        <authorList>
            <person name="Okamoto M."/>
            <person name="Kumagai M."/>
            <person name="Kanamori H."/>
            <person name="Takamatsu D."/>
        </authorList>
    </citation>
    <scope>NUCLEOTIDE SEQUENCE</scope>
    <source>
        <strain evidence="2">J40TS1</strain>
    </source>
</reference>
<accession>A0A919YQX2</accession>
<keyword evidence="3" id="KW-1185">Reference proteome</keyword>
<dbReference type="Proteomes" id="UP000683139">
    <property type="component" value="Unassembled WGS sequence"/>
</dbReference>